<dbReference type="AlphaFoldDB" id="A0A0J8UDR0"/>
<protein>
    <submittedName>
        <fullName evidence="2">Uncharacterized protein</fullName>
    </submittedName>
</protein>
<dbReference type="Proteomes" id="UP000054563">
    <property type="component" value="Unassembled WGS sequence"/>
</dbReference>
<feature type="compositionally biased region" description="Basic and acidic residues" evidence="1">
    <location>
        <begin position="7"/>
        <end position="27"/>
    </location>
</feature>
<organism evidence="2 3">
    <name type="scientific">Coccidioides immitis H538.4</name>
    <dbReference type="NCBI Taxonomy" id="396776"/>
    <lineage>
        <taxon>Eukaryota</taxon>
        <taxon>Fungi</taxon>
        <taxon>Dikarya</taxon>
        <taxon>Ascomycota</taxon>
        <taxon>Pezizomycotina</taxon>
        <taxon>Eurotiomycetes</taxon>
        <taxon>Eurotiomycetidae</taxon>
        <taxon>Onygenales</taxon>
        <taxon>Onygenaceae</taxon>
        <taxon>Coccidioides</taxon>
    </lineage>
</organism>
<evidence type="ECO:0000313" key="2">
    <source>
        <dbReference type="EMBL" id="KMU85433.1"/>
    </source>
</evidence>
<feature type="region of interest" description="Disordered" evidence="1">
    <location>
        <begin position="1"/>
        <end position="43"/>
    </location>
</feature>
<feature type="compositionally biased region" description="Polar residues" evidence="1">
    <location>
        <begin position="28"/>
        <end position="43"/>
    </location>
</feature>
<dbReference type="EMBL" id="DS016988">
    <property type="protein sequence ID" value="KMU85433.1"/>
    <property type="molecule type" value="Genomic_DNA"/>
</dbReference>
<name>A0A0J8UDR0_COCIT</name>
<accession>A0A0J8UDR0</accession>
<dbReference type="VEuPathDB" id="FungiDB:CIHG_03215"/>
<gene>
    <name evidence="2" type="ORF">CIHG_03215</name>
</gene>
<proteinExistence type="predicted"/>
<sequence length="131" mass="15025">MALYSKPRAENDAPSPKQEKQGTRCQDRQNGSGTSQPQATSHATLAMRDSLKLPVGCLETEGLREIFRCYYGQDRIFHCHTDLVPTVREMVTAELKKWLSRMEFYKTPLPAVVEISCYLYWVLDVVVRTKI</sequence>
<reference evidence="3" key="1">
    <citation type="journal article" date="2010" name="Genome Res.">
        <title>Population genomic sequencing of Coccidioides fungi reveals recent hybridization and transposon control.</title>
        <authorList>
            <person name="Neafsey D.E."/>
            <person name="Barker B.M."/>
            <person name="Sharpton T.J."/>
            <person name="Stajich J.E."/>
            <person name="Park D.J."/>
            <person name="Whiston E."/>
            <person name="Hung C.-Y."/>
            <person name="McMahan C."/>
            <person name="White J."/>
            <person name="Sykes S."/>
            <person name="Heiman D."/>
            <person name="Young S."/>
            <person name="Zeng Q."/>
            <person name="Abouelleil A."/>
            <person name="Aftuck L."/>
            <person name="Bessette D."/>
            <person name="Brown A."/>
            <person name="FitzGerald M."/>
            <person name="Lui A."/>
            <person name="Macdonald J.P."/>
            <person name="Priest M."/>
            <person name="Orbach M.J."/>
            <person name="Galgiani J.N."/>
            <person name="Kirkland T.N."/>
            <person name="Cole G.T."/>
            <person name="Birren B.W."/>
            <person name="Henn M.R."/>
            <person name="Taylor J.W."/>
            <person name="Rounsley S.D."/>
        </authorList>
    </citation>
    <scope>NUCLEOTIDE SEQUENCE [LARGE SCALE GENOMIC DNA]</scope>
    <source>
        <strain evidence="3">H538.4</strain>
    </source>
</reference>
<evidence type="ECO:0000256" key="1">
    <source>
        <dbReference type="SAM" id="MobiDB-lite"/>
    </source>
</evidence>
<evidence type="ECO:0000313" key="3">
    <source>
        <dbReference type="Proteomes" id="UP000054563"/>
    </source>
</evidence>